<evidence type="ECO:0000313" key="2">
    <source>
        <dbReference type="Proteomes" id="UP000604341"/>
    </source>
</evidence>
<accession>A0ABQ2FEU9</accession>
<organism evidence="1 2">
    <name type="scientific">Deinococcus radiotolerans</name>
    <dbReference type="NCBI Taxonomy" id="1309407"/>
    <lineage>
        <taxon>Bacteria</taxon>
        <taxon>Thermotogati</taxon>
        <taxon>Deinococcota</taxon>
        <taxon>Deinococci</taxon>
        <taxon>Deinococcales</taxon>
        <taxon>Deinococcaceae</taxon>
        <taxon>Deinococcus</taxon>
    </lineage>
</organism>
<evidence type="ECO:0008006" key="3">
    <source>
        <dbReference type="Google" id="ProtNLM"/>
    </source>
</evidence>
<sequence length="104" mass="11221">MQLPASFLTTSAQVLTHVESPPDALGQTTKAWTAGQTLPCAHFPAGERVTRQAQLAGVSVAREVYLPRINLNPQTNRLVIDGTMYALTLVNEWDGFTVAGVVSR</sequence>
<gene>
    <name evidence="1" type="ORF">GCM10010844_07390</name>
</gene>
<keyword evidence="2" id="KW-1185">Reference proteome</keyword>
<dbReference type="RefSeq" id="WP_189067582.1">
    <property type="nucleotide sequence ID" value="NZ_BMPE01000001.1"/>
</dbReference>
<proteinExistence type="predicted"/>
<evidence type="ECO:0000313" key="1">
    <source>
        <dbReference type="EMBL" id="GGK91403.1"/>
    </source>
</evidence>
<protein>
    <recommendedName>
        <fullName evidence="3">Phage head-tail adapter protein</fullName>
    </recommendedName>
</protein>
<dbReference type="EMBL" id="BMPE01000001">
    <property type="protein sequence ID" value="GGK91403.1"/>
    <property type="molecule type" value="Genomic_DNA"/>
</dbReference>
<reference evidence="2" key="1">
    <citation type="journal article" date="2019" name="Int. J. Syst. Evol. Microbiol.">
        <title>The Global Catalogue of Microorganisms (GCM) 10K type strain sequencing project: providing services to taxonomists for standard genome sequencing and annotation.</title>
        <authorList>
            <consortium name="The Broad Institute Genomics Platform"/>
            <consortium name="The Broad Institute Genome Sequencing Center for Infectious Disease"/>
            <person name="Wu L."/>
            <person name="Ma J."/>
        </authorList>
    </citation>
    <scope>NUCLEOTIDE SEQUENCE [LARGE SCALE GENOMIC DNA]</scope>
    <source>
        <strain evidence="2">JCM 19173</strain>
    </source>
</reference>
<name>A0ABQ2FEU9_9DEIO</name>
<dbReference type="Proteomes" id="UP000604341">
    <property type="component" value="Unassembled WGS sequence"/>
</dbReference>
<comment type="caution">
    <text evidence="1">The sequence shown here is derived from an EMBL/GenBank/DDBJ whole genome shotgun (WGS) entry which is preliminary data.</text>
</comment>